<dbReference type="EMBL" id="FAOZ01000015">
    <property type="protein sequence ID" value="CUU57821.1"/>
    <property type="molecule type" value="Genomic_DNA"/>
</dbReference>
<proteinExistence type="predicted"/>
<evidence type="ECO:0000313" key="2">
    <source>
        <dbReference type="EMBL" id="CUU57821.1"/>
    </source>
</evidence>
<dbReference type="Proteomes" id="UP000198802">
    <property type="component" value="Unassembled WGS sequence"/>
</dbReference>
<sequence length="128" mass="13843">MTVVAEPARNQPEQVSASVQEERDRARRLIDNGRAAMAVISAVNDTGVRVLGGTVAEVRLLVECPGEQPYPVIRRAVVPEAEPAAAVPVGLRRGGVRVPSQLRRRVPVLVDPAQPDNVLLQWDLRVAS</sequence>
<accession>A0A0S4QQQ6</accession>
<keyword evidence="3" id="KW-1185">Reference proteome</keyword>
<evidence type="ECO:0000313" key="3">
    <source>
        <dbReference type="Proteomes" id="UP000198802"/>
    </source>
</evidence>
<reference evidence="3" key="1">
    <citation type="submission" date="2015-11" db="EMBL/GenBank/DDBJ databases">
        <authorList>
            <person name="Varghese N."/>
        </authorList>
    </citation>
    <scope>NUCLEOTIDE SEQUENCE [LARGE SCALE GENOMIC DNA]</scope>
    <source>
        <strain evidence="3">DSM 45899</strain>
    </source>
</reference>
<evidence type="ECO:0000256" key="1">
    <source>
        <dbReference type="SAM" id="MobiDB-lite"/>
    </source>
</evidence>
<protein>
    <submittedName>
        <fullName evidence="2">Uncharacterized protein</fullName>
    </submittedName>
</protein>
<name>A0A0S4QQQ6_9ACTN</name>
<gene>
    <name evidence="2" type="ORF">Ga0074812_11522</name>
</gene>
<dbReference type="AlphaFoldDB" id="A0A0S4QQQ6"/>
<organism evidence="2 3">
    <name type="scientific">Parafrankia irregularis</name>
    <dbReference type="NCBI Taxonomy" id="795642"/>
    <lineage>
        <taxon>Bacteria</taxon>
        <taxon>Bacillati</taxon>
        <taxon>Actinomycetota</taxon>
        <taxon>Actinomycetes</taxon>
        <taxon>Frankiales</taxon>
        <taxon>Frankiaceae</taxon>
        <taxon>Parafrankia</taxon>
    </lineage>
</organism>
<feature type="region of interest" description="Disordered" evidence="1">
    <location>
        <begin position="1"/>
        <end position="23"/>
    </location>
</feature>
<dbReference type="RefSeq" id="WP_091279933.1">
    <property type="nucleotide sequence ID" value="NZ_FAOZ01000015.1"/>
</dbReference>